<dbReference type="InterPro" id="IPR029064">
    <property type="entry name" value="Ribosomal_eL30-like_sf"/>
</dbReference>
<dbReference type="AlphaFoldDB" id="A0A5A8DBZ3"/>
<name>A0A5A8DBZ3_CAFRO</name>
<evidence type="ECO:0000313" key="2">
    <source>
        <dbReference type="Proteomes" id="UP000324907"/>
    </source>
</evidence>
<comment type="caution">
    <text evidence="1">The sequence shown here is derived from an EMBL/GenBank/DDBJ whole genome shotgun (WGS) entry which is preliminary data.</text>
</comment>
<reference evidence="1 2" key="1">
    <citation type="submission" date="2019-07" db="EMBL/GenBank/DDBJ databases">
        <title>Genomes of Cafeteria roenbergensis.</title>
        <authorList>
            <person name="Fischer M.G."/>
            <person name="Hackl T."/>
            <person name="Roman M."/>
        </authorList>
    </citation>
    <scope>NUCLEOTIDE SEQUENCE [LARGE SCALE GENOMIC DNA]</scope>
    <source>
        <strain evidence="1 2">RCC970-E3</strain>
    </source>
</reference>
<protein>
    <submittedName>
        <fullName evidence="1">Uncharacterized protein</fullName>
    </submittedName>
</protein>
<sequence length="240" mass="25312">MVSPLSRVPVVTSDAALELVRRLLAEAGLEAAKVSLKAVTQGKAVRRVTSEAERVVVPGLGKVLRRLKQQQPPRLVIFARDVDGGERVASLVQQLLAESERTRARVIVAGTRAQLGAWTCRSTRNPSAPMDGGQAKAAHSCVAVCQCKALQGKVTDLFRMAETEKIAIASGISVRSEEMGAGVGGPASLSPMSAGLGPAQVVEFTSNGERRVRGATGEWKVVQPARPGGRVFGDDIIVSR</sequence>
<gene>
    <name evidence="1" type="ORF">FNF28_04462</name>
</gene>
<evidence type="ECO:0000313" key="1">
    <source>
        <dbReference type="EMBL" id="KAA0162906.1"/>
    </source>
</evidence>
<organism evidence="1 2">
    <name type="scientific">Cafeteria roenbergensis</name>
    <name type="common">Marine flagellate</name>
    <dbReference type="NCBI Taxonomy" id="33653"/>
    <lineage>
        <taxon>Eukaryota</taxon>
        <taxon>Sar</taxon>
        <taxon>Stramenopiles</taxon>
        <taxon>Bigyra</taxon>
        <taxon>Opalozoa</taxon>
        <taxon>Bicosoecida</taxon>
        <taxon>Cafeteriaceae</taxon>
        <taxon>Cafeteria</taxon>
    </lineage>
</organism>
<proteinExistence type="predicted"/>
<accession>A0A5A8DBZ3</accession>
<dbReference type="SUPFAM" id="SSF55315">
    <property type="entry name" value="L30e-like"/>
    <property type="match status" value="1"/>
</dbReference>
<dbReference type="EMBL" id="VLTL01000073">
    <property type="protein sequence ID" value="KAA0162906.1"/>
    <property type="molecule type" value="Genomic_DNA"/>
</dbReference>
<dbReference type="Proteomes" id="UP000324907">
    <property type="component" value="Unassembled WGS sequence"/>
</dbReference>